<evidence type="ECO:0000256" key="2">
    <source>
        <dbReference type="SAM" id="MobiDB-lite"/>
    </source>
</evidence>
<dbReference type="Proteomes" id="UP000886520">
    <property type="component" value="Chromosome 4"/>
</dbReference>
<feature type="compositionally biased region" description="Acidic residues" evidence="2">
    <location>
        <begin position="78"/>
        <end position="101"/>
    </location>
</feature>
<dbReference type="InterPro" id="IPR011992">
    <property type="entry name" value="EF-hand-dom_pair"/>
</dbReference>
<keyword evidence="5" id="KW-1185">Reference proteome</keyword>
<dbReference type="InterPro" id="IPR002048">
    <property type="entry name" value="EF_hand_dom"/>
</dbReference>
<feature type="compositionally biased region" description="Basic residues" evidence="2">
    <location>
        <begin position="1"/>
        <end position="14"/>
    </location>
</feature>
<dbReference type="CDD" id="cd00051">
    <property type="entry name" value="EFh"/>
    <property type="match status" value="1"/>
</dbReference>
<evidence type="ECO:0000313" key="4">
    <source>
        <dbReference type="EMBL" id="KAI5080617.1"/>
    </source>
</evidence>
<feature type="compositionally biased region" description="Basic and acidic residues" evidence="2">
    <location>
        <begin position="15"/>
        <end position="25"/>
    </location>
</feature>
<feature type="domain" description="EF-hand" evidence="3">
    <location>
        <begin position="250"/>
        <end position="285"/>
    </location>
</feature>
<dbReference type="EMBL" id="JABFUD020000004">
    <property type="protein sequence ID" value="KAI5080617.1"/>
    <property type="molecule type" value="Genomic_DNA"/>
</dbReference>
<dbReference type="Pfam" id="PF13499">
    <property type="entry name" value="EF-hand_7"/>
    <property type="match status" value="1"/>
</dbReference>
<feature type="compositionally biased region" description="Basic residues" evidence="2">
    <location>
        <begin position="221"/>
        <end position="230"/>
    </location>
</feature>
<feature type="compositionally biased region" description="Basic and acidic residues" evidence="2">
    <location>
        <begin position="38"/>
        <end position="58"/>
    </location>
</feature>
<dbReference type="PROSITE" id="PS00018">
    <property type="entry name" value="EF_HAND_1"/>
    <property type="match status" value="1"/>
</dbReference>
<feature type="region of interest" description="Disordered" evidence="2">
    <location>
        <begin position="1"/>
        <end position="117"/>
    </location>
</feature>
<dbReference type="OrthoDB" id="293868at2759"/>
<dbReference type="GO" id="GO:0005509">
    <property type="term" value="F:calcium ion binding"/>
    <property type="evidence" value="ECO:0007669"/>
    <property type="project" value="InterPro"/>
</dbReference>
<comment type="caution">
    <text evidence="4">The sequence shown here is derived from an EMBL/GenBank/DDBJ whole genome shotgun (WGS) entry which is preliminary data.</text>
</comment>
<protein>
    <recommendedName>
        <fullName evidence="3">EF-hand domain-containing protein</fullName>
    </recommendedName>
</protein>
<feature type="compositionally biased region" description="Low complexity" evidence="2">
    <location>
        <begin position="131"/>
        <end position="148"/>
    </location>
</feature>
<dbReference type="PROSITE" id="PS50222">
    <property type="entry name" value="EF_HAND_2"/>
    <property type="match status" value="2"/>
</dbReference>
<proteinExistence type="predicted"/>
<dbReference type="SMART" id="SM00054">
    <property type="entry name" value="EFh"/>
    <property type="match status" value="2"/>
</dbReference>
<dbReference type="AlphaFoldDB" id="A0A9D4ZNW9"/>
<keyword evidence="1" id="KW-0106">Calcium</keyword>
<feature type="region of interest" description="Disordered" evidence="2">
    <location>
        <begin position="131"/>
        <end position="183"/>
    </location>
</feature>
<feature type="compositionally biased region" description="Basic and acidic residues" evidence="2">
    <location>
        <begin position="108"/>
        <end position="117"/>
    </location>
</feature>
<sequence length="326" mass="37003">MTRTKATVKRRQQRRRLEREAEKAEAQVAELQPQDACEEARQSTDIKDVVGVEEDRVPPAEPANVEGAFKYKERSEDKEMEENDEEDEEGEEADNASENDGEGGLLTDYEKQKEQRLKENAAKLASLNLPLLASSLGPSRRSQRQASSSKRKRDDDYVPSSSSDSQDSDDYETSDDYGPKDAVPQVQQENHGEFDEDQALEKAIELSLQTPADNVTDTRRKVPRTQRNKRQVCDKKGTAKRRRKGAQGQFTVEEIAAVFAIIDEQGNGKFSVAELERVVRSHDFTWSKQEIADMIDIFDSNKDGQLDLPEFQSIFGRMNMLRMHVT</sequence>
<gene>
    <name evidence="4" type="ORF">GOP47_0003800</name>
</gene>
<reference evidence="4" key="1">
    <citation type="submission" date="2021-01" db="EMBL/GenBank/DDBJ databases">
        <title>Adiantum capillus-veneris genome.</title>
        <authorList>
            <person name="Fang Y."/>
            <person name="Liao Q."/>
        </authorList>
    </citation>
    <scope>NUCLEOTIDE SEQUENCE</scope>
    <source>
        <strain evidence="4">H3</strain>
        <tissue evidence="4">Leaf</tissue>
    </source>
</reference>
<accession>A0A9D4ZNW9</accession>
<organism evidence="4 5">
    <name type="scientific">Adiantum capillus-veneris</name>
    <name type="common">Maidenhair fern</name>
    <dbReference type="NCBI Taxonomy" id="13818"/>
    <lineage>
        <taxon>Eukaryota</taxon>
        <taxon>Viridiplantae</taxon>
        <taxon>Streptophyta</taxon>
        <taxon>Embryophyta</taxon>
        <taxon>Tracheophyta</taxon>
        <taxon>Polypodiopsida</taxon>
        <taxon>Polypodiidae</taxon>
        <taxon>Polypodiales</taxon>
        <taxon>Pteridineae</taxon>
        <taxon>Pteridaceae</taxon>
        <taxon>Vittarioideae</taxon>
        <taxon>Adiantum</taxon>
    </lineage>
</organism>
<feature type="region of interest" description="Disordered" evidence="2">
    <location>
        <begin position="206"/>
        <end position="245"/>
    </location>
</feature>
<evidence type="ECO:0000313" key="5">
    <source>
        <dbReference type="Proteomes" id="UP000886520"/>
    </source>
</evidence>
<dbReference type="SUPFAM" id="SSF47473">
    <property type="entry name" value="EF-hand"/>
    <property type="match status" value="1"/>
</dbReference>
<dbReference type="InterPro" id="IPR018247">
    <property type="entry name" value="EF_Hand_1_Ca_BS"/>
</dbReference>
<feature type="compositionally biased region" description="Acidic residues" evidence="2">
    <location>
        <begin position="166"/>
        <end position="175"/>
    </location>
</feature>
<feature type="domain" description="EF-hand" evidence="3">
    <location>
        <begin position="286"/>
        <end position="321"/>
    </location>
</feature>
<dbReference type="Gene3D" id="1.10.238.10">
    <property type="entry name" value="EF-hand"/>
    <property type="match status" value="1"/>
</dbReference>
<evidence type="ECO:0000256" key="1">
    <source>
        <dbReference type="ARBA" id="ARBA00022837"/>
    </source>
</evidence>
<evidence type="ECO:0000259" key="3">
    <source>
        <dbReference type="PROSITE" id="PS50222"/>
    </source>
</evidence>
<name>A0A9D4ZNW9_ADICA</name>